<dbReference type="Proteomes" id="UP001206639">
    <property type="component" value="Unassembled WGS sequence"/>
</dbReference>
<dbReference type="RefSeq" id="WP_260992098.1">
    <property type="nucleotide sequence ID" value="NZ_JAODWD010000002.1"/>
</dbReference>
<evidence type="ECO:0000313" key="2">
    <source>
        <dbReference type="Proteomes" id="UP001206639"/>
    </source>
</evidence>
<organism evidence="1 2">
    <name type="scientific">Mycobacterium deserti</name>
    <dbReference type="NCBI Taxonomy" id="2978347"/>
    <lineage>
        <taxon>Bacteria</taxon>
        <taxon>Bacillati</taxon>
        <taxon>Actinomycetota</taxon>
        <taxon>Actinomycetes</taxon>
        <taxon>Mycobacteriales</taxon>
        <taxon>Mycobacteriaceae</taxon>
        <taxon>Mycobacterium</taxon>
    </lineage>
</organism>
<proteinExistence type="predicted"/>
<keyword evidence="2" id="KW-1185">Reference proteome</keyword>
<reference evidence="2" key="1">
    <citation type="submission" date="2023-07" db="EMBL/GenBank/DDBJ databases">
        <authorList>
            <person name="Deng Y."/>
            <person name="Zhang Y.-Q."/>
        </authorList>
    </citation>
    <scope>NUCLEOTIDE SEQUENCE [LARGE SCALE GENOMIC DNA]</scope>
    <source>
        <strain evidence="2">CPCC 205710</strain>
    </source>
</reference>
<evidence type="ECO:0000313" key="1">
    <source>
        <dbReference type="EMBL" id="MCT7658007.1"/>
    </source>
</evidence>
<comment type="caution">
    <text evidence="1">The sequence shown here is derived from an EMBL/GenBank/DDBJ whole genome shotgun (WGS) entry which is preliminary data.</text>
</comment>
<protein>
    <submittedName>
        <fullName evidence="1">Uncharacterized protein</fullName>
    </submittedName>
</protein>
<name>A0ABT2M6X8_9MYCO</name>
<gene>
    <name evidence="1" type="ORF">N4S67_06190</name>
</gene>
<dbReference type="EMBL" id="JAODWD010000002">
    <property type="protein sequence ID" value="MCT7658007.1"/>
    <property type="molecule type" value="Genomic_DNA"/>
</dbReference>
<accession>A0ABT2M6X8</accession>
<sequence>MKSIKIYWTPAPRLIVGELIESRHEPAPCLDSVRREASSQHLSLPAAHHRSEDHLIGAQQRNILETRNPRRWCSRKPHAAYLGVAVVADGPWRSGISDAAQGLCVAMEDHCYPAQD</sequence>